<evidence type="ECO:0000313" key="9">
    <source>
        <dbReference type="EMBL" id="CAB5031798.1"/>
    </source>
</evidence>
<dbReference type="EC" id="5.1.3.29" evidence="3"/>
<dbReference type="EMBL" id="CAFBPT010000009">
    <property type="protein sequence ID" value="CAB5031798.1"/>
    <property type="molecule type" value="Genomic_DNA"/>
</dbReference>
<dbReference type="PANTHER" id="PTHR31690">
    <property type="entry name" value="FUCOSE MUTAROTASE"/>
    <property type="match status" value="1"/>
</dbReference>
<reference evidence="9" key="1">
    <citation type="submission" date="2020-05" db="EMBL/GenBank/DDBJ databases">
        <authorList>
            <person name="Chiriac C."/>
            <person name="Salcher M."/>
            <person name="Ghai R."/>
            <person name="Kavagutti S V."/>
        </authorList>
    </citation>
    <scope>NUCLEOTIDE SEQUENCE</scope>
</reference>
<dbReference type="EMBL" id="CAFBNU010000016">
    <property type="protein sequence ID" value="CAB4967619.1"/>
    <property type="molecule type" value="Genomic_DNA"/>
</dbReference>
<keyword evidence="1" id="KW-0413">Isomerase</keyword>
<dbReference type="GO" id="GO:0036373">
    <property type="term" value="F:L-fucose mutarotase activity"/>
    <property type="evidence" value="ECO:0007669"/>
    <property type="project" value="UniProtKB-EC"/>
</dbReference>
<comment type="catalytic activity">
    <reaction evidence="2">
        <text>alpha-L-fucose = beta-L-fucose</text>
        <dbReference type="Rhea" id="RHEA:25580"/>
        <dbReference type="ChEBI" id="CHEBI:42548"/>
        <dbReference type="ChEBI" id="CHEBI:42589"/>
        <dbReference type="EC" id="5.1.3.29"/>
    </reaction>
</comment>
<evidence type="ECO:0000313" key="4">
    <source>
        <dbReference type="EMBL" id="CAB4678042.1"/>
    </source>
</evidence>
<dbReference type="EMBL" id="CAFAAZ010000011">
    <property type="protein sequence ID" value="CAB4825548.1"/>
    <property type="molecule type" value="Genomic_DNA"/>
</dbReference>
<dbReference type="EMBL" id="CAEZXD010000022">
    <property type="protein sequence ID" value="CAB4678042.1"/>
    <property type="molecule type" value="Genomic_DNA"/>
</dbReference>
<gene>
    <name evidence="4" type="ORF">UFOPK2343_00877</name>
    <name evidence="5" type="ORF">UFOPK2652_00998</name>
    <name evidence="6" type="ORF">UFOPK3128_01118</name>
    <name evidence="7" type="ORF">UFOPK3511_00917</name>
    <name evidence="8" type="ORF">UFOPK3880_01187</name>
    <name evidence="9" type="ORF">UFOPK4146_01066</name>
</gene>
<dbReference type="InterPro" id="IPR023750">
    <property type="entry name" value="RbsD-like_sf"/>
</dbReference>
<dbReference type="InterPro" id="IPR007721">
    <property type="entry name" value="RbsD_FucU"/>
</dbReference>
<evidence type="ECO:0000313" key="8">
    <source>
        <dbReference type="EMBL" id="CAB4967619.1"/>
    </source>
</evidence>
<sequence length="141" mass="15511">MLKGIDPRISAELISVLAEMGHGDELVICDRNYPAISNAQRHISYVSSSVEEVLKLVLKLFPLDTFVEAPLIRMEVAGSPGQVTDGQKAVHSVAMEIEGRKFEMASLSREDFYERAAKAYATVSTSDDQPYCCFVLVKGVI</sequence>
<dbReference type="SUPFAM" id="SSF102546">
    <property type="entry name" value="RbsD-like"/>
    <property type="match status" value="1"/>
</dbReference>
<dbReference type="Pfam" id="PF05025">
    <property type="entry name" value="RbsD_FucU"/>
    <property type="match status" value="1"/>
</dbReference>
<dbReference type="InterPro" id="IPR050443">
    <property type="entry name" value="RbsD/FucU_mutarotase"/>
</dbReference>
<evidence type="ECO:0000313" key="6">
    <source>
        <dbReference type="EMBL" id="CAB4825548.1"/>
    </source>
</evidence>
<evidence type="ECO:0000313" key="7">
    <source>
        <dbReference type="EMBL" id="CAB4898838.1"/>
    </source>
</evidence>
<organism evidence="9">
    <name type="scientific">freshwater metagenome</name>
    <dbReference type="NCBI Taxonomy" id="449393"/>
    <lineage>
        <taxon>unclassified sequences</taxon>
        <taxon>metagenomes</taxon>
        <taxon>ecological metagenomes</taxon>
    </lineage>
</organism>
<accession>A0A6J7RTW8</accession>
<name>A0A6J7RTW8_9ZZZZ</name>
<evidence type="ECO:0000256" key="3">
    <source>
        <dbReference type="ARBA" id="ARBA00038859"/>
    </source>
</evidence>
<protein>
    <recommendedName>
        <fullName evidence="3">L-fucose mutarotase</fullName>
        <ecNumber evidence="3">5.1.3.29</ecNumber>
    </recommendedName>
</protein>
<evidence type="ECO:0000256" key="2">
    <source>
        <dbReference type="ARBA" id="ARBA00036324"/>
    </source>
</evidence>
<dbReference type="Gene3D" id="3.40.1650.10">
    <property type="entry name" value="RbsD-like domain"/>
    <property type="match status" value="1"/>
</dbReference>
<dbReference type="AlphaFoldDB" id="A0A6J7RTW8"/>
<dbReference type="GO" id="GO:0042806">
    <property type="term" value="F:fucose binding"/>
    <property type="evidence" value="ECO:0007669"/>
    <property type="project" value="TreeGrafter"/>
</dbReference>
<dbReference type="EMBL" id="CAFBMA010000009">
    <property type="protein sequence ID" value="CAB4898838.1"/>
    <property type="molecule type" value="Genomic_DNA"/>
</dbReference>
<proteinExistence type="predicted"/>
<evidence type="ECO:0000313" key="5">
    <source>
        <dbReference type="EMBL" id="CAB4714221.1"/>
    </source>
</evidence>
<evidence type="ECO:0000256" key="1">
    <source>
        <dbReference type="ARBA" id="ARBA00023235"/>
    </source>
</evidence>
<dbReference type="GO" id="GO:0006004">
    <property type="term" value="P:fucose metabolic process"/>
    <property type="evidence" value="ECO:0007669"/>
    <property type="project" value="TreeGrafter"/>
</dbReference>
<dbReference type="PANTHER" id="PTHR31690:SF4">
    <property type="entry name" value="FUCOSE MUTAROTASE"/>
    <property type="match status" value="1"/>
</dbReference>
<dbReference type="EMBL" id="CAEZYD010000015">
    <property type="protein sequence ID" value="CAB4714221.1"/>
    <property type="molecule type" value="Genomic_DNA"/>
</dbReference>